<keyword evidence="2" id="KW-1185">Reference proteome</keyword>
<dbReference type="Proteomes" id="UP001165082">
    <property type="component" value="Unassembled WGS sequence"/>
</dbReference>
<dbReference type="AlphaFoldDB" id="A0A9W7E8L7"/>
<evidence type="ECO:0000313" key="1">
    <source>
        <dbReference type="EMBL" id="GMH69468.1"/>
    </source>
</evidence>
<dbReference type="SUPFAM" id="SSF49562">
    <property type="entry name" value="C2 domain (Calcium/lipid-binding domain, CaLB)"/>
    <property type="match status" value="2"/>
</dbReference>
<protein>
    <recommendedName>
        <fullName evidence="3">Arrestin-like N-terminal domain-containing protein</fullName>
    </recommendedName>
</protein>
<dbReference type="Gene3D" id="2.60.40.150">
    <property type="entry name" value="C2 domain"/>
    <property type="match status" value="1"/>
</dbReference>
<dbReference type="OrthoDB" id="197157at2759"/>
<evidence type="ECO:0008006" key="3">
    <source>
        <dbReference type="Google" id="ProtNLM"/>
    </source>
</evidence>
<reference evidence="1" key="1">
    <citation type="submission" date="2022-07" db="EMBL/GenBank/DDBJ databases">
        <title>Genome analysis of Parmales, a sister group of diatoms, reveals the evolutionary specialization of diatoms from phago-mixotrophs to photoautotrophs.</title>
        <authorList>
            <person name="Ban H."/>
            <person name="Sato S."/>
            <person name="Yoshikawa S."/>
            <person name="Kazumasa Y."/>
            <person name="Nakamura Y."/>
            <person name="Ichinomiya M."/>
            <person name="Saitoh K."/>
            <person name="Sato N."/>
            <person name="Blanc-Mathieu R."/>
            <person name="Endo H."/>
            <person name="Kuwata A."/>
            <person name="Ogata H."/>
        </authorList>
    </citation>
    <scope>NUCLEOTIDE SEQUENCE</scope>
</reference>
<dbReference type="EMBL" id="BRXZ01004152">
    <property type="protein sequence ID" value="GMH69468.1"/>
    <property type="molecule type" value="Genomic_DNA"/>
</dbReference>
<dbReference type="InterPro" id="IPR035892">
    <property type="entry name" value="C2_domain_sf"/>
</dbReference>
<comment type="caution">
    <text evidence="1">The sequence shown here is derived from an EMBL/GenBank/DDBJ whole genome shotgun (WGS) entry which is preliminary data.</text>
</comment>
<gene>
    <name evidence="1" type="ORF">TrRE_jg6555</name>
</gene>
<evidence type="ECO:0000313" key="2">
    <source>
        <dbReference type="Proteomes" id="UP001165082"/>
    </source>
</evidence>
<dbReference type="CDD" id="cd00030">
    <property type="entry name" value="C2"/>
    <property type="match status" value="1"/>
</dbReference>
<accession>A0A9W7E8L7</accession>
<name>A0A9W7E8L7_9STRA</name>
<organism evidence="1 2">
    <name type="scientific">Triparma retinervis</name>
    <dbReference type="NCBI Taxonomy" id="2557542"/>
    <lineage>
        <taxon>Eukaryota</taxon>
        <taxon>Sar</taxon>
        <taxon>Stramenopiles</taxon>
        <taxon>Ochrophyta</taxon>
        <taxon>Bolidophyceae</taxon>
        <taxon>Parmales</taxon>
        <taxon>Triparmaceae</taxon>
        <taxon>Triparma</taxon>
    </lineage>
</organism>
<sequence length="288" mass="31359">MDYDWGKKDDLLGEVLISPESHLLPTPGQPISFPLTRKGKTEKGEVTLSCTFEDTAHAVMAGAESANINIGDVSTAGLAVLRLKCHQATGLRKADWFGKNDVYVQAYIVPRDTSTSEALPVPIKKTETIKWRYTIKFIVDMPGMFVTDLSWEAPLTIGPAPPSVFLSIGAYQPIMTPPQPIAMSISPQNFAPPMYVPQLPNPTVASLPFYGTPKAQQTDFHSGNIYDEKEDLNNFSGTIPNFAPSYPTYASMPTPLLFPLPQMPVVDSSGMKSNNATVHPINTISNSS</sequence>
<proteinExistence type="predicted"/>